<keyword evidence="3" id="KW-0722">Serine protease inhibitor</keyword>
<evidence type="ECO:0000256" key="3">
    <source>
        <dbReference type="ARBA" id="ARBA00022900"/>
    </source>
</evidence>
<dbReference type="InterPro" id="IPR042178">
    <property type="entry name" value="Serpin_sf_1"/>
</dbReference>
<feature type="domain" description="Serpin" evidence="6">
    <location>
        <begin position="715"/>
        <end position="1034"/>
    </location>
</feature>
<dbReference type="PANTHER" id="PTHR11461:SF211">
    <property type="entry name" value="GH10112P-RELATED"/>
    <property type="match status" value="1"/>
</dbReference>
<dbReference type="InterPro" id="IPR042185">
    <property type="entry name" value="Serpin_sf_2"/>
</dbReference>
<name>A0ABQ9JH60_9CUCU</name>
<feature type="domain" description="Serpin" evidence="6">
    <location>
        <begin position="409"/>
        <end position="713"/>
    </location>
</feature>
<dbReference type="PANTHER" id="PTHR11461">
    <property type="entry name" value="SERINE PROTEASE INHIBITOR, SERPIN"/>
    <property type="match status" value="1"/>
</dbReference>
<evidence type="ECO:0000256" key="4">
    <source>
        <dbReference type="RuleBase" id="RU000411"/>
    </source>
</evidence>
<evidence type="ECO:0000313" key="8">
    <source>
        <dbReference type="Proteomes" id="UP001162164"/>
    </source>
</evidence>
<dbReference type="EMBL" id="JAPWTJ010000614">
    <property type="protein sequence ID" value="KAJ8976880.1"/>
    <property type="molecule type" value="Genomic_DNA"/>
</dbReference>
<keyword evidence="5" id="KW-0732">Signal</keyword>
<organism evidence="7 8">
    <name type="scientific">Molorchus minor</name>
    <dbReference type="NCBI Taxonomy" id="1323400"/>
    <lineage>
        <taxon>Eukaryota</taxon>
        <taxon>Metazoa</taxon>
        <taxon>Ecdysozoa</taxon>
        <taxon>Arthropoda</taxon>
        <taxon>Hexapoda</taxon>
        <taxon>Insecta</taxon>
        <taxon>Pterygota</taxon>
        <taxon>Neoptera</taxon>
        <taxon>Endopterygota</taxon>
        <taxon>Coleoptera</taxon>
        <taxon>Polyphaga</taxon>
        <taxon>Cucujiformia</taxon>
        <taxon>Chrysomeloidea</taxon>
        <taxon>Cerambycidae</taxon>
        <taxon>Lamiinae</taxon>
        <taxon>Monochamini</taxon>
        <taxon>Molorchus</taxon>
    </lineage>
</organism>
<dbReference type="Gene3D" id="3.30.497.10">
    <property type="entry name" value="Antithrombin, subunit I, domain 2"/>
    <property type="match status" value="3"/>
</dbReference>
<dbReference type="Proteomes" id="UP001162164">
    <property type="component" value="Unassembled WGS sequence"/>
</dbReference>
<sequence>MRCVIITLALVCGVLTAPLEDEAEREFLIGNREFTANIYRELTRRNAGNLLVSPISVETVLSLAYEGARGQTANELVAGLSLPNSNQKIQWAYRKLLPKLQSSTDSLTLSNANRLYLGQNDRLEDNFKSVAVQVYGAGAENVDFSQSQEAADEINSWVEEQTNGRIQDLVDPSSINTNTRLILVNTLYLSAEWRTPFRSYPRMRGDFYINRNQYVEIDIMRQQQMVNYLQNNRLNAQFLELPLRGNNISMVIVLPNDIDGLTDLEENIVEVLQPQQYRREWVIVDLPRFSVQNSIEFVPVLKSLGIRSLFGEDADLSGISSTYQDLYVSSVLQKTYINVTEAGVEAAAATEDSAAPLRFQEGIRFPYYTVISKMKYFVIALTLTCGVLTAPIEEEAVREFLTGNRVLTANIYRELTKQNAGNLLVSPISVETVLSLAYEGARGQTAEELVVGLSLPNSNQKIQWAYRNLLPKLQSSTDSLTLSSANRVYLGQDGTIEDNFRSVAVQVYGAGAENVDFSQSQEAADEINTWVEEQTNGRVQNLVDPSNIDKDTRLILVNTLYLSAEWRSPFNSYQRIRGDFYINRDQYVKVEVMRQQQVLNYLQNNRLNAQFLELPLRGNNISMVIVLPNDIDGLPDLEENIAEVLQPQQYKKELVIVDLPRFSVQSSIEFVPVLENITKMKYYIISLALICGILTAPIENESVQEFLTGNRAFTANIYKQLIKQNPGNLLVSPLSLETVLALVYEGARGETADELMMGLSLPDSEQKIQTAFKSLLAQLQTSTDNLKLSSANKIYLGQGGIIEDPFKLIAEQVYSAGAENIDFSQTEAAADEINRWVEEQTDGRIQDLINPSSLDEDTKLVMVNSLYLSGQWKNPFDGYLMRRRNFHITKNEYVEIPLMSQQERFNYYLNKKLNAQFLELPLIGIGENISMVIVLPNEVDGLSALEANIVEVLEPQKYDQEWVVVELPRFSTLSTTEFVPLLQNLGIRRIFGEGANLTGISSTYQDLYVSNVLQKTYINVTEGGIESAAATQGN</sequence>
<evidence type="ECO:0000313" key="7">
    <source>
        <dbReference type="EMBL" id="KAJ8976880.1"/>
    </source>
</evidence>
<keyword evidence="8" id="KW-1185">Reference proteome</keyword>
<proteinExistence type="inferred from homology"/>
<evidence type="ECO:0000259" key="6">
    <source>
        <dbReference type="SMART" id="SM00093"/>
    </source>
</evidence>
<evidence type="ECO:0000256" key="1">
    <source>
        <dbReference type="ARBA" id="ARBA00009500"/>
    </source>
</evidence>
<keyword evidence="2" id="KW-0646">Protease inhibitor</keyword>
<reference evidence="7" key="1">
    <citation type="journal article" date="2023" name="Insect Mol. Biol.">
        <title>Genome sequencing provides insights into the evolution of gene families encoding plant cell wall-degrading enzymes in longhorned beetles.</title>
        <authorList>
            <person name="Shin N.R."/>
            <person name="Okamura Y."/>
            <person name="Kirsch R."/>
            <person name="Pauchet Y."/>
        </authorList>
    </citation>
    <scope>NUCLEOTIDE SEQUENCE</scope>
    <source>
        <strain evidence="7">MMC_N1</strain>
    </source>
</reference>
<accession>A0ABQ9JH60</accession>
<evidence type="ECO:0000256" key="2">
    <source>
        <dbReference type="ARBA" id="ARBA00022690"/>
    </source>
</evidence>
<dbReference type="InterPro" id="IPR023796">
    <property type="entry name" value="Serpin_dom"/>
</dbReference>
<dbReference type="Gene3D" id="2.30.39.10">
    <property type="entry name" value="Alpha-1-antitrypsin, domain 1"/>
    <property type="match status" value="3"/>
</dbReference>
<dbReference type="InterPro" id="IPR000215">
    <property type="entry name" value="Serpin_fam"/>
</dbReference>
<dbReference type="SMART" id="SM00093">
    <property type="entry name" value="SERPIN"/>
    <property type="match status" value="3"/>
</dbReference>
<dbReference type="SUPFAM" id="SSF56574">
    <property type="entry name" value="Serpins"/>
    <property type="match status" value="3"/>
</dbReference>
<dbReference type="InterPro" id="IPR036186">
    <property type="entry name" value="Serpin_sf"/>
</dbReference>
<comment type="similarity">
    <text evidence="1 4">Belongs to the serpin family.</text>
</comment>
<comment type="caution">
    <text evidence="7">The sequence shown here is derived from an EMBL/GenBank/DDBJ whole genome shotgun (WGS) entry which is preliminary data.</text>
</comment>
<feature type="domain" description="Serpin" evidence="6">
    <location>
        <begin position="36"/>
        <end position="391"/>
    </location>
</feature>
<protein>
    <recommendedName>
        <fullName evidence="6">Serpin domain-containing protein</fullName>
    </recommendedName>
</protein>
<feature type="signal peptide" evidence="5">
    <location>
        <begin position="1"/>
        <end position="16"/>
    </location>
</feature>
<gene>
    <name evidence="7" type="ORF">NQ317_008073</name>
</gene>
<evidence type="ECO:0000256" key="5">
    <source>
        <dbReference type="SAM" id="SignalP"/>
    </source>
</evidence>
<dbReference type="Pfam" id="PF00079">
    <property type="entry name" value="Serpin"/>
    <property type="match status" value="3"/>
</dbReference>
<feature type="chain" id="PRO_5045317727" description="Serpin domain-containing protein" evidence="5">
    <location>
        <begin position="17"/>
        <end position="1034"/>
    </location>
</feature>